<dbReference type="InterPro" id="IPR010982">
    <property type="entry name" value="Lambda_DNA-bd_dom_sf"/>
</dbReference>
<name>A0ABS0B2C2_9BACT</name>
<keyword evidence="6" id="KW-1185">Reference proteome</keyword>
<organism evidence="5 6">
    <name type="scientific">Candidatus Neptunichlamydia vexilliferae</name>
    <dbReference type="NCBI Taxonomy" id="1651774"/>
    <lineage>
        <taxon>Bacteria</taxon>
        <taxon>Pseudomonadati</taxon>
        <taxon>Chlamydiota</taxon>
        <taxon>Chlamydiia</taxon>
        <taxon>Parachlamydiales</taxon>
        <taxon>Simkaniaceae</taxon>
        <taxon>Candidatus Neptunichlamydia</taxon>
    </lineage>
</organism>
<gene>
    <name evidence="5" type="ORF">NEPTK9_001548</name>
</gene>
<keyword evidence="1" id="KW-0805">Transcription regulation</keyword>
<proteinExistence type="predicted"/>
<dbReference type="Pfam" id="PF01381">
    <property type="entry name" value="HTH_3"/>
    <property type="match status" value="1"/>
</dbReference>
<dbReference type="Proteomes" id="UP001194714">
    <property type="component" value="Unassembled WGS sequence"/>
</dbReference>
<dbReference type="InterPro" id="IPR001387">
    <property type="entry name" value="Cro/C1-type_HTH"/>
</dbReference>
<evidence type="ECO:0000259" key="4">
    <source>
        <dbReference type="PROSITE" id="PS50943"/>
    </source>
</evidence>
<accession>A0ABS0B2C2</accession>
<feature type="domain" description="HTH cro/C1-type" evidence="4">
    <location>
        <begin position="44"/>
        <end position="99"/>
    </location>
</feature>
<dbReference type="CDD" id="cd00093">
    <property type="entry name" value="HTH_XRE"/>
    <property type="match status" value="1"/>
</dbReference>
<evidence type="ECO:0000313" key="6">
    <source>
        <dbReference type="Proteomes" id="UP001194714"/>
    </source>
</evidence>
<dbReference type="RefSeq" id="WP_194848351.1">
    <property type="nucleotide sequence ID" value="NZ_JAAEJV010000064.1"/>
</dbReference>
<comment type="caution">
    <text evidence="5">The sequence shown here is derived from an EMBL/GenBank/DDBJ whole genome shotgun (WGS) entry which is preliminary data.</text>
</comment>
<dbReference type="InterPro" id="IPR052359">
    <property type="entry name" value="HTH-type_reg/antitoxin"/>
</dbReference>
<evidence type="ECO:0000256" key="3">
    <source>
        <dbReference type="ARBA" id="ARBA00023163"/>
    </source>
</evidence>
<evidence type="ECO:0000256" key="1">
    <source>
        <dbReference type="ARBA" id="ARBA00023015"/>
    </source>
</evidence>
<dbReference type="PANTHER" id="PTHR36511">
    <property type="entry name" value="MERR FAMILY BACTERIAL REGULATORY PROTEIN"/>
    <property type="match status" value="1"/>
</dbReference>
<dbReference type="Gene3D" id="1.10.260.40">
    <property type="entry name" value="lambda repressor-like DNA-binding domains"/>
    <property type="match status" value="1"/>
</dbReference>
<dbReference type="EMBL" id="JAAEJV010000064">
    <property type="protein sequence ID" value="MBF5060022.1"/>
    <property type="molecule type" value="Genomic_DNA"/>
</dbReference>
<sequence>MSKMYEYLKQGLSEAIDHASGKKTLRTKQVKLPKPPKEYRAKDIKALRRKFHCSQRVFAHILNVSVKTVQSWEIGQRHPNSTTNRLLEILESERKREEFFEAISA</sequence>
<keyword evidence="3" id="KW-0804">Transcription</keyword>
<dbReference type="SUPFAM" id="SSF47413">
    <property type="entry name" value="lambda repressor-like DNA-binding domains"/>
    <property type="match status" value="1"/>
</dbReference>
<keyword evidence="2" id="KW-0238">DNA-binding</keyword>
<evidence type="ECO:0000256" key="2">
    <source>
        <dbReference type="ARBA" id="ARBA00023125"/>
    </source>
</evidence>
<reference evidence="5 6" key="1">
    <citation type="submission" date="2020-01" db="EMBL/GenBank/DDBJ databases">
        <title>Draft genome sequence of Cand. Neptunochlamydia vexilliferae K9.</title>
        <authorList>
            <person name="Schulz F."/>
            <person name="Koestlbacher S."/>
            <person name="Wascher F."/>
            <person name="Pizzetti I."/>
            <person name="Horn M."/>
        </authorList>
    </citation>
    <scope>NUCLEOTIDE SEQUENCE [LARGE SCALE GENOMIC DNA]</scope>
    <source>
        <strain evidence="5 6">K9</strain>
    </source>
</reference>
<dbReference type="PROSITE" id="PS50943">
    <property type="entry name" value="HTH_CROC1"/>
    <property type="match status" value="1"/>
</dbReference>
<evidence type="ECO:0000313" key="5">
    <source>
        <dbReference type="EMBL" id="MBF5060022.1"/>
    </source>
</evidence>
<dbReference type="PANTHER" id="PTHR36511:SF3">
    <property type="entry name" value="ANTITOXIN HIGA-2"/>
    <property type="match status" value="1"/>
</dbReference>
<protein>
    <submittedName>
        <fullName evidence="5">Antitoxin igA-2</fullName>
    </submittedName>
</protein>